<dbReference type="GO" id="GO:0006811">
    <property type="term" value="P:monoatomic ion transport"/>
    <property type="evidence" value="ECO:0007669"/>
    <property type="project" value="UniProtKB-KW"/>
</dbReference>
<keyword evidence="10" id="KW-0406">Ion transport</keyword>
<evidence type="ECO:0000256" key="6">
    <source>
        <dbReference type="ARBA" id="ARBA00022449"/>
    </source>
</evidence>
<dbReference type="EMBL" id="AXUN02000163">
    <property type="protein sequence ID" value="ETA81136.1"/>
    <property type="molecule type" value="Genomic_DNA"/>
</dbReference>
<organism evidence="14 15">
    <name type="scientific">Youngiibacter fragilis 232.1</name>
    <dbReference type="NCBI Taxonomy" id="994573"/>
    <lineage>
        <taxon>Bacteria</taxon>
        <taxon>Bacillati</taxon>
        <taxon>Bacillota</taxon>
        <taxon>Clostridia</taxon>
        <taxon>Eubacteriales</taxon>
        <taxon>Clostridiaceae</taxon>
        <taxon>Youngiibacter</taxon>
    </lineage>
</organism>
<feature type="transmembrane region" description="Helical" evidence="13">
    <location>
        <begin position="197"/>
        <end position="217"/>
    </location>
</feature>
<dbReference type="AlphaFoldDB" id="V7I794"/>
<reference evidence="14 15" key="1">
    <citation type="journal article" date="2014" name="Genome Announc.">
        <title>Genome Sequence of Youngiibacter fragilis, the Type Strain of the Genus Youngiibacter.</title>
        <authorList>
            <person name="Wawrik C.B."/>
            <person name="Callaghan A.V."/>
            <person name="Stamps B.W."/>
            <person name="Wawrik B."/>
        </authorList>
    </citation>
    <scope>NUCLEOTIDE SEQUENCE [LARGE SCALE GENOMIC DNA]</scope>
    <source>
        <strain evidence="14 15">232.1</strain>
    </source>
</reference>
<evidence type="ECO:0000256" key="11">
    <source>
        <dbReference type="ARBA" id="ARBA00023136"/>
    </source>
</evidence>
<feature type="transmembrane region" description="Helical" evidence="13">
    <location>
        <begin position="422"/>
        <end position="441"/>
    </location>
</feature>
<comment type="similarity">
    <text evidence="3">Belongs to the multi antimicrobial extrusion (MATE) (TC 2.A.66.1) family.</text>
</comment>
<dbReference type="eggNOG" id="COG0534">
    <property type="taxonomic scope" value="Bacteria"/>
</dbReference>
<gene>
    <name evidence="14" type="ORF">T472_0208230</name>
</gene>
<proteinExistence type="inferred from homology"/>
<keyword evidence="11 13" id="KW-0472">Membrane</keyword>
<evidence type="ECO:0000313" key="14">
    <source>
        <dbReference type="EMBL" id="ETA81136.1"/>
    </source>
</evidence>
<evidence type="ECO:0000256" key="9">
    <source>
        <dbReference type="ARBA" id="ARBA00022989"/>
    </source>
</evidence>
<feature type="transmembrane region" description="Helical" evidence="13">
    <location>
        <begin position="171"/>
        <end position="191"/>
    </location>
</feature>
<protein>
    <recommendedName>
        <fullName evidence="4">Probable multidrug resistance protein NorM</fullName>
    </recommendedName>
    <alternativeName>
        <fullName evidence="12">Multidrug-efflux transporter</fullName>
    </alternativeName>
</protein>
<comment type="function">
    <text evidence="1">Multidrug efflux pump.</text>
</comment>
<feature type="transmembrane region" description="Helical" evidence="13">
    <location>
        <begin position="323"/>
        <end position="348"/>
    </location>
</feature>
<evidence type="ECO:0000256" key="3">
    <source>
        <dbReference type="ARBA" id="ARBA00010199"/>
    </source>
</evidence>
<dbReference type="Proteomes" id="UP000017747">
    <property type="component" value="Unassembled WGS sequence"/>
</dbReference>
<evidence type="ECO:0000256" key="4">
    <source>
        <dbReference type="ARBA" id="ARBA00020268"/>
    </source>
</evidence>
<name>V7I794_9CLOT</name>
<evidence type="ECO:0000256" key="12">
    <source>
        <dbReference type="ARBA" id="ARBA00031636"/>
    </source>
</evidence>
<feature type="transmembrane region" description="Helical" evidence="13">
    <location>
        <begin position="394"/>
        <end position="416"/>
    </location>
</feature>
<evidence type="ECO:0000256" key="13">
    <source>
        <dbReference type="SAM" id="Phobius"/>
    </source>
</evidence>
<dbReference type="GO" id="GO:0005886">
    <property type="term" value="C:plasma membrane"/>
    <property type="evidence" value="ECO:0007669"/>
    <property type="project" value="UniProtKB-SubCell"/>
</dbReference>
<evidence type="ECO:0000256" key="1">
    <source>
        <dbReference type="ARBA" id="ARBA00003408"/>
    </source>
</evidence>
<keyword evidence="7" id="KW-1003">Cell membrane</keyword>
<feature type="transmembrane region" description="Helical" evidence="13">
    <location>
        <begin position="17"/>
        <end position="35"/>
    </location>
</feature>
<sequence>MSEIAIGKRRVFENKELALLFLPLIFEQFLGFLVGMSDSIMVSFAGESAVSGVSLVDFLMAVLISVFAALATGGSVIAGQYLGKKEENDARSAANQLVWFTGTFAAVVMALLYIFRVPIISGLFGSIAPEVYNSAMTYLMIVGASIPFLAVYSSAAGIFRTTGNSRLPMNIMLSMNLVNVAGNAIMVYGLGLGTVGVAVPTLVSRIGAALIIVYFAMKKDFTLRMERTIRHRFDRAMIRRILSIGIPYGLENGIFFFGRLIILSLVSTFGTAAIAANAVSGTIVMFQVLPGIAIGLGMTAVISRCIGSGDYDSARYYTRKIIALIYAAHVLSTIAVIAILPVILRIYSLSPEATILTTRIVWSHGIMMMLIWPLAYTFPVVFRAAGDARFPMTVSIFAMFLCRIALAYILAVNFNMGLYGTWVAMFMDWIVKALLFIYRYLSGRWMSFSTI</sequence>
<feature type="transmembrane region" description="Helical" evidence="13">
    <location>
        <begin position="360"/>
        <end position="382"/>
    </location>
</feature>
<dbReference type="InterPro" id="IPR002528">
    <property type="entry name" value="MATE_fam"/>
</dbReference>
<dbReference type="STRING" id="994573.T472_0208230"/>
<accession>V7I794</accession>
<keyword evidence="9 13" id="KW-1133">Transmembrane helix</keyword>
<dbReference type="GO" id="GO:0015297">
    <property type="term" value="F:antiporter activity"/>
    <property type="evidence" value="ECO:0007669"/>
    <property type="project" value="UniProtKB-KW"/>
</dbReference>
<dbReference type="PATRIC" id="fig|994573.3.peg.1516"/>
<dbReference type="GO" id="GO:0042910">
    <property type="term" value="F:xenobiotic transmembrane transporter activity"/>
    <property type="evidence" value="ECO:0007669"/>
    <property type="project" value="InterPro"/>
</dbReference>
<comment type="subcellular location">
    <subcellularLocation>
        <location evidence="2">Cell membrane</location>
        <topology evidence="2">Multi-pass membrane protein</topology>
    </subcellularLocation>
</comment>
<evidence type="ECO:0000256" key="2">
    <source>
        <dbReference type="ARBA" id="ARBA00004651"/>
    </source>
</evidence>
<evidence type="ECO:0000256" key="7">
    <source>
        <dbReference type="ARBA" id="ARBA00022475"/>
    </source>
</evidence>
<evidence type="ECO:0000256" key="8">
    <source>
        <dbReference type="ARBA" id="ARBA00022692"/>
    </source>
</evidence>
<evidence type="ECO:0000256" key="10">
    <source>
        <dbReference type="ARBA" id="ARBA00023065"/>
    </source>
</evidence>
<dbReference type="Pfam" id="PF01554">
    <property type="entry name" value="MatE"/>
    <property type="match status" value="2"/>
</dbReference>
<dbReference type="PANTHER" id="PTHR43298:SF2">
    <property type="entry name" value="FMN_FAD EXPORTER YEEO-RELATED"/>
    <property type="match status" value="1"/>
</dbReference>
<comment type="caution">
    <text evidence="14">The sequence shown here is derived from an EMBL/GenBank/DDBJ whole genome shotgun (WGS) entry which is preliminary data.</text>
</comment>
<feature type="transmembrane region" description="Helical" evidence="13">
    <location>
        <begin position="274"/>
        <end position="302"/>
    </location>
</feature>
<dbReference type="CDD" id="cd13137">
    <property type="entry name" value="MATE_NorM_like"/>
    <property type="match status" value="1"/>
</dbReference>
<keyword evidence="15" id="KW-1185">Reference proteome</keyword>
<keyword evidence="5" id="KW-0813">Transport</keyword>
<keyword evidence="6" id="KW-0050">Antiport</keyword>
<feature type="transmembrane region" description="Helical" evidence="13">
    <location>
        <begin position="238"/>
        <end position="262"/>
    </location>
</feature>
<evidence type="ECO:0000256" key="5">
    <source>
        <dbReference type="ARBA" id="ARBA00022448"/>
    </source>
</evidence>
<feature type="transmembrane region" description="Helical" evidence="13">
    <location>
        <begin position="135"/>
        <end position="159"/>
    </location>
</feature>
<feature type="transmembrane region" description="Helical" evidence="13">
    <location>
        <begin position="97"/>
        <end position="115"/>
    </location>
</feature>
<evidence type="ECO:0000313" key="15">
    <source>
        <dbReference type="Proteomes" id="UP000017747"/>
    </source>
</evidence>
<feature type="transmembrane region" description="Helical" evidence="13">
    <location>
        <begin position="55"/>
        <end position="77"/>
    </location>
</feature>
<dbReference type="PIRSF" id="PIRSF006603">
    <property type="entry name" value="DinF"/>
    <property type="match status" value="1"/>
</dbReference>
<dbReference type="InterPro" id="IPR050222">
    <property type="entry name" value="MATE_MdtK"/>
</dbReference>
<keyword evidence="8 13" id="KW-0812">Transmembrane</keyword>
<dbReference type="RefSeq" id="WP_023387963.1">
    <property type="nucleotide sequence ID" value="NZ_AXUN02000163.1"/>
</dbReference>
<dbReference type="InterPro" id="IPR048279">
    <property type="entry name" value="MdtK-like"/>
</dbReference>
<dbReference type="PANTHER" id="PTHR43298">
    <property type="entry name" value="MULTIDRUG RESISTANCE PROTEIN NORM-RELATED"/>
    <property type="match status" value="1"/>
</dbReference>
<dbReference type="NCBIfam" id="TIGR00797">
    <property type="entry name" value="matE"/>
    <property type="match status" value="1"/>
</dbReference>